<dbReference type="PANTHER" id="PTHR23426:SF65">
    <property type="entry name" value="FERREDOXIN-2, MITOCHONDRIAL"/>
    <property type="match status" value="1"/>
</dbReference>
<evidence type="ECO:0000259" key="7">
    <source>
        <dbReference type="PROSITE" id="PS51085"/>
    </source>
</evidence>
<evidence type="ECO:0000256" key="2">
    <source>
        <dbReference type="ARBA" id="ARBA00022714"/>
    </source>
</evidence>
<dbReference type="GO" id="GO:0009055">
    <property type="term" value="F:electron transfer activity"/>
    <property type="evidence" value="ECO:0007669"/>
    <property type="project" value="TreeGrafter"/>
</dbReference>
<comment type="similarity">
    <text evidence="1">Belongs to the adrenodoxin/putidaredoxin family.</text>
</comment>
<evidence type="ECO:0000256" key="4">
    <source>
        <dbReference type="ARBA" id="ARBA00023004"/>
    </source>
</evidence>
<dbReference type="GO" id="GO:0140647">
    <property type="term" value="P:P450-containing electron transport chain"/>
    <property type="evidence" value="ECO:0007669"/>
    <property type="project" value="InterPro"/>
</dbReference>
<dbReference type="PRINTS" id="PR00355">
    <property type="entry name" value="ADRENODOXIN"/>
</dbReference>
<dbReference type="PROSITE" id="PS51085">
    <property type="entry name" value="2FE2S_FER_2"/>
    <property type="match status" value="1"/>
</dbReference>
<dbReference type="Gene3D" id="3.10.20.30">
    <property type="match status" value="1"/>
</dbReference>
<name>A0A146K5D3_9EUKA</name>
<reference evidence="8" key="1">
    <citation type="submission" date="2015-07" db="EMBL/GenBank/DDBJ databases">
        <title>Adaptation to a free-living lifestyle via gene acquisitions in the diplomonad Trepomonas sp. PC1.</title>
        <authorList>
            <person name="Xu F."/>
            <person name="Jerlstrom-Hultqvist J."/>
            <person name="Kolisko M."/>
            <person name="Simpson A.G.B."/>
            <person name="Roger A.J."/>
            <person name="Svard S.G."/>
            <person name="Andersson J.O."/>
        </authorList>
    </citation>
    <scope>NUCLEOTIDE SEQUENCE</scope>
    <source>
        <strain evidence="8">PC1</strain>
    </source>
</reference>
<comment type="cofactor">
    <cofactor evidence="6">
        <name>[2Fe-2S] cluster</name>
        <dbReference type="ChEBI" id="CHEBI:190135"/>
    </cofactor>
</comment>
<evidence type="ECO:0000313" key="8">
    <source>
        <dbReference type="EMBL" id="JAP92130.1"/>
    </source>
</evidence>
<dbReference type="AlphaFoldDB" id="A0A146K5D3"/>
<feature type="non-terminal residue" evidence="8">
    <location>
        <position position="1"/>
    </location>
</feature>
<dbReference type="GO" id="GO:0051537">
    <property type="term" value="F:2 iron, 2 sulfur cluster binding"/>
    <property type="evidence" value="ECO:0007669"/>
    <property type="project" value="UniProtKB-KW"/>
</dbReference>
<evidence type="ECO:0000256" key="1">
    <source>
        <dbReference type="ARBA" id="ARBA00010914"/>
    </source>
</evidence>
<dbReference type="InterPro" id="IPR001041">
    <property type="entry name" value="2Fe-2S_ferredoxin-type"/>
</dbReference>
<keyword evidence="5" id="KW-0411">Iron-sulfur</keyword>
<keyword evidence="3" id="KW-0479">Metal-binding</keyword>
<proteinExistence type="inferred from homology"/>
<dbReference type="InterPro" id="IPR001055">
    <property type="entry name" value="Adrenodoxin-like"/>
</dbReference>
<gene>
    <name evidence="8" type="ORF">TPC1_16025</name>
</gene>
<dbReference type="Pfam" id="PF00111">
    <property type="entry name" value="Fer2"/>
    <property type="match status" value="1"/>
</dbReference>
<dbReference type="InterPro" id="IPR036010">
    <property type="entry name" value="2Fe-2S_ferredoxin-like_sf"/>
</dbReference>
<keyword evidence="4" id="KW-0408">Iron</keyword>
<protein>
    <submittedName>
        <fullName evidence="8">[2Fe-2S] Ferredoxin</fullName>
    </submittedName>
</protein>
<dbReference type="CDD" id="cd00207">
    <property type="entry name" value="fer2"/>
    <property type="match status" value="1"/>
</dbReference>
<dbReference type="InterPro" id="IPR012675">
    <property type="entry name" value="Beta-grasp_dom_sf"/>
</dbReference>
<dbReference type="GO" id="GO:0005739">
    <property type="term" value="C:mitochondrion"/>
    <property type="evidence" value="ECO:0007669"/>
    <property type="project" value="TreeGrafter"/>
</dbReference>
<keyword evidence="2" id="KW-0001">2Fe-2S</keyword>
<dbReference type="EMBL" id="GDID01004476">
    <property type="protein sequence ID" value="JAP92130.1"/>
    <property type="molecule type" value="Transcribed_RNA"/>
</dbReference>
<evidence type="ECO:0000256" key="6">
    <source>
        <dbReference type="ARBA" id="ARBA00034078"/>
    </source>
</evidence>
<evidence type="ECO:0000256" key="3">
    <source>
        <dbReference type="ARBA" id="ARBA00022723"/>
    </source>
</evidence>
<accession>A0A146K5D3</accession>
<dbReference type="GO" id="GO:0046872">
    <property type="term" value="F:metal ion binding"/>
    <property type="evidence" value="ECO:0007669"/>
    <property type="project" value="UniProtKB-KW"/>
</dbReference>
<dbReference type="PANTHER" id="PTHR23426">
    <property type="entry name" value="FERREDOXIN/ADRENODOXIN"/>
    <property type="match status" value="1"/>
</dbReference>
<feature type="domain" description="2Fe-2S ferredoxin-type" evidence="7">
    <location>
        <begin position="1"/>
        <end position="99"/>
    </location>
</feature>
<sequence>KIETQGKLVDILVKKGANLLQELKKNKIEIQDACEGSLGCGTCHVVVDEQTFQKLKPASEKEEDLLQYVPGVKDSSRLSCGLLVDDSLANAVIKIPNLNRNLISEHDM</sequence>
<dbReference type="SUPFAM" id="SSF54292">
    <property type="entry name" value="2Fe-2S ferredoxin-like"/>
    <property type="match status" value="1"/>
</dbReference>
<evidence type="ECO:0000256" key="5">
    <source>
        <dbReference type="ARBA" id="ARBA00023014"/>
    </source>
</evidence>
<organism evidence="8">
    <name type="scientific">Trepomonas sp. PC1</name>
    <dbReference type="NCBI Taxonomy" id="1076344"/>
    <lineage>
        <taxon>Eukaryota</taxon>
        <taxon>Metamonada</taxon>
        <taxon>Diplomonadida</taxon>
        <taxon>Hexamitidae</taxon>
        <taxon>Hexamitinae</taxon>
        <taxon>Trepomonas</taxon>
    </lineage>
</organism>